<reference evidence="1 2" key="1">
    <citation type="journal article" date="2018" name="Nat. Ecol. Evol.">
        <title>Pezizomycetes genomes reveal the molecular basis of ectomycorrhizal truffle lifestyle.</title>
        <authorList>
            <person name="Murat C."/>
            <person name="Payen T."/>
            <person name="Noel B."/>
            <person name="Kuo A."/>
            <person name="Morin E."/>
            <person name="Chen J."/>
            <person name="Kohler A."/>
            <person name="Krizsan K."/>
            <person name="Balestrini R."/>
            <person name="Da Silva C."/>
            <person name="Montanini B."/>
            <person name="Hainaut M."/>
            <person name="Levati E."/>
            <person name="Barry K.W."/>
            <person name="Belfiori B."/>
            <person name="Cichocki N."/>
            <person name="Clum A."/>
            <person name="Dockter R.B."/>
            <person name="Fauchery L."/>
            <person name="Guy J."/>
            <person name="Iotti M."/>
            <person name="Le Tacon F."/>
            <person name="Lindquist E.A."/>
            <person name="Lipzen A."/>
            <person name="Malagnac F."/>
            <person name="Mello A."/>
            <person name="Molinier V."/>
            <person name="Miyauchi S."/>
            <person name="Poulain J."/>
            <person name="Riccioni C."/>
            <person name="Rubini A."/>
            <person name="Sitrit Y."/>
            <person name="Splivallo R."/>
            <person name="Traeger S."/>
            <person name="Wang M."/>
            <person name="Zifcakova L."/>
            <person name="Wipf D."/>
            <person name="Zambonelli A."/>
            <person name="Paolocci F."/>
            <person name="Nowrousian M."/>
            <person name="Ottonello S."/>
            <person name="Baldrian P."/>
            <person name="Spatafora J.W."/>
            <person name="Henrissat B."/>
            <person name="Nagy L.G."/>
            <person name="Aury J.M."/>
            <person name="Wincker P."/>
            <person name="Grigoriev I.V."/>
            <person name="Bonfante P."/>
            <person name="Martin F.M."/>
        </authorList>
    </citation>
    <scope>NUCLEOTIDE SEQUENCE [LARGE SCALE GENOMIC DNA]</scope>
    <source>
        <strain evidence="1 2">120613-1</strain>
    </source>
</reference>
<accession>A0A3N4J084</accession>
<sequence length="161" mass="18321">MNSSSNSKSFEYKSGVFTNFLNKIYKLIEYQSNVFTKLLNICPKYLQIFLNGIKLVIVADVTENLLNSKQEVFTNLLNSNSLGVSIVTPNLLNITTNLLKTRSIYQDFKYYSESFEYNSKSSEYESHVISVLTANIWNGNSEVFKYVLNKSSGSNSFALIK</sequence>
<dbReference type="Proteomes" id="UP000276215">
    <property type="component" value="Unassembled WGS sequence"/>
</dbReference>
<proteinExistence type="predicted"/>
<dbReference type="EMBL" id="ML120553">
    <property type="protein sequence ID" value="RPA89850.1"/>
    <property type="molecule type" value="Genomic_DNA"/>
</dbReference>
<evidence type="ECO:0000313" key="1">
    <source>
        <dbReference type="EMBL" id="RPA89850.1"/>
    </source>
</evidence>
<gene>
    <name evidence="1" type="ORF">L873DRAFT_1795855</name>
</gene>
<dbReference type="AlphaFoldDB" id="A0A3N4J084"/>
<evidence type="ECO:0000313" key="2">
    <source>
        <dbReference type="Proteomes" id="UP000276215"/>
    </source>
</evidence>
<keyword evidence="2" id="KW-1185">Reference proteome</keyword>
<protein>
    <submittedName>
        <fullName evidence="1">Uncharacterized protein</fullName>
    </submittedName>
</protein>
<name>A0A3N4J084_9PEZI</name>
<organism evidence="1 2">
    <name type="scientific">Choiromyces venosus 120613-1</name>
    <dbReference type="NCBI Taxonomy" id="1336337"/>
    <lineage>
        <taxon>Eukaryota</taxon>
        <taxon>Fungi</taxon>
        <taxon>Dikarya</taxon>
        <taxon>Ascomycota</taxon>
        <taxon>Pezizomycotina</taxon>
        <taxon>Pezizomycetes</taxon>
        <taxon>Pezizales</taxon>
        <taxon>Tuberaceae</taxon>
        <taxon>Choiromyces</taxon>
    </lineage>
</organism>